<proteinExistence type="predicted"/>
<dbReference type="PANTHER" id="PTHR24171:SF9">
    <property type="entry name" value="ANKYRIN REPEAT DOMAIN-CONTAINING PROTEIN 39"/>
    <property type="match status" value="1"/>
</dbReference>
<keyword evidence="1" id="KW-0677">Repeat</keyword>
<evidence type="ECO:0000256" key="3">
    <source>
        <dbReference type="PROSITE-ProRule" id="PRU00023"/>
    </source>
</evidence>
<sequence>MADVFSRSTLHEGREAAICLALGNSKIAEREQVLILRILLDHGAKADTETQFKGTPLHYAGKLGRHRVLQMLLSQGEMVKVNAQDGRGMTPLHRAVIGWNDHKGGSTASTACVRLLVEAKADVEIGDDQGHMPVHWAAGKGRSEIMHFLIDRFPGLVNQRCVIKGSTPLHWASGWGHNDMVVYLFEKGANPTITDRRGKMALHWAARYGRVPIVDNIIRKLREMTSLDLIDRREEWGRTALLWASLKGHSSCALKLIDNGADINIGESMTDDGGGTPLSYTLGNNSRDKYRIIASELLKRGAQIQHECHSKRSAVLWAARGGDIEIFDEVCKMTEAETRQLVDINECDEFKGSTAFMLAASWGHLDMLKHMRSRFPDLNVNIRDEEGNTALMIAAGWGRLEVVRWLCQTFLGSGLDIDLQNKEGQTALHRAAHWDKDSVISELLYHGAEESIQDAKGRDYHALQQQREDMKNAYQPKSNIGRRIHLPRLLHGPIL</sequence>
<evidence type="ECO:0000256" key="1">
    <source>
        <dbReference type="ARBA" id="ARBA00022737"/>
    </source>
</evidence>
<dbReference type="Pfam" id="PF00023">
    <property type="entry name" value="Ank"/>
    <property type="match status" value="1"/>
</dbReference>
<dbReference type="InterPro" id="IPR036770">
    <property type="entry name" value="Ankyrin_rpt-contain_sf"/>
</dbReference>
<gene>
    <name evidence="4" type="ORF">DNG_00937</name>
</gene>
<dbReference type="AlphaFoldDB" id="A0AAE8SRR6"/>
<dbReference type="EMBL" id="ONZQ02000001">
    <property type="protein sequence ID" value="SPN97423.1"/>
    <property type="molecule type" value="Genomic_DNA"/>
</dbReference>
<feature type="repeat" description="ANK" evidence="3">
    <location>
        <begin position="87"/>
        <end position="128"/>
    </location>
</feature>
<dbReference type="Gene3D" id="1.25.40.20">
    <property type="entry name" value="Ankyrin repeat-containing domain"/>
    <property type="match status" value="2"/>
</dbReference>
<dbReference type="Pfam" id="PF12796">
    <property type="entry name" value="Ank_2"/>
    <property type="match status" value="3"/>
</dbReference>
<dbReference type="SUPFAM" id="SSF48403">
    <property type="entry name" value="Ankyrin repeat"/>
    <property type="match status" value="1"/>
</dbReference>
<feature type="repeat" description="ANK" evidence="3">
    <location>
        <begin position="386"/>
        <end position="422"/>
    </location>
</feature>
<dbReference type="InterPro" id="IPR002110">
    <property type="entry name" value="Ankyrin_rpt"/>
</dbReference>
<dbReference type="SMART" id="SM00248">
    <property type="entry name" value="ANK"/>
    <property type="match status" value="9"/>
</dbReference>
<evidence type="ECO:0000313" key="4">
    <source>
        <dbReference type="EMBL" id="SPN97423.1"/>
    </source>
</evidence>
<dbReference type="PROSITE" id="PS50297">
    <property type="entry name" value="ANK_REP_REGION"/>
    <property type="match status" value="3"/>
</dbReference>
<organism evidence="4 5">
    <name type="scientific">Cephalotrichum gorgonifer</name>
    <dbReference type="NCBI Taxonomy" id="2041049"/>
    <lineage>
        <taxon>Eukaryota</taxon>
        <taxon>Fungi</taxon>
        <taxon>Dikarya</taxon>
        <taxon>Ascomycota</taxon>
        <taxon>Pezizomycotina</taxon>
        <taxon>Sordariomycetes</taxon>
        <taxon>Hypocreomycetidae</taxon>
        <taxon>Microascales</taxon>
        <taxon>Microascaceae</taxon>
        <taxon>Cephalotrichum</taxon>
    </lineage>
</organism>
<evidence type="ECO:0000313" key="5">
    <source>
        <dbReference type="Proteomes" id="UP001187682"/>
    </source>
</evidence>
<dbReference type="PANTHER" id="PTHR24171">
    <property type="entry name" value="ANKYRIN REPEAT DOMAIN-CONTAINING PROTEIN 39-RELATED"/>
    <property type="match status" value="1"/>
</dbReference>
<feature type="repeat" description="ANK" evidence="3">
    <location>
        <begin position="52"/>
        <end position="84"/>
    </location>
</feature>
<feature type="repeat" description="ANK" evidence="3">
    <location>
        <begin position="236"/>
        <end position="268"/>
    </location>
</feature>
<comment type="caution">
    <text evidence="4">The sequence shown here is derived from an EMBL/GenBank/DDBJ whole genome shotgun (WGS) entry which is preliminary data.</text>
</comment>
<dbReference type="PROSITE" id="PS50088">
    <property type="entry name" value="ANK_REPEAT"/>
    <property type="match status" value="6"/>
</dbReference>
<keyword evidence="5" id="KW-1185">Reference proteome</keyword>
<evidence type="ECO:0000256" key="2">
    <source>
        <dbReference type="ARBA" id="ARBA00023043"/>
    </source>
</evidence>
<dbReference type="Proteomes" id="UP001187682">
    <property type="component" value="Unassembled WGS sequence"/>
</dbReference>
<feature type="repeat" description="ANK" evidence="3">
    <location>
        <begin position="423"/>
        <end position="455"/>
    </location>
</feature>
<protein>
    <submittedName>
        <fullName evidence="4">Uncharacterized protein</fullName>
    </submittedName>
</protein>
<accession>A0AAE8SRR6</accession>
<name>A0AAE8SRR6_9PEZI</name>
<reference evidence="4" key="1">
    <citation type="submission" date="2018-03" db="EMBL/GenBank/DDBJ databases">
        <authorList>
            <person name="Guldener U."/>
        </authorList>
    </citation>
    <scope>NUCLEOTIDE SEQUENCE</scope>
</reference>
<feature type="repeat" description="ANK" evidence="3">
    <location>
        <begin position="164"/>
        <end position="196"/>
    </location>
</feature>
<keyword evidence="2 3" id="KW-0040">ANK repeat</keyword>